<reference evidence="1 2" key="1">
    <citation type="submission" date="2020-04" db="EMBL/GenBank/DDBJ databases">
        <title>Genome sequencing of Rosenbergiella species.</title>
        <authorList>
            <person name="Alvarez-Perez S."/>
            <person name="Lievens B."/>
        </authorList>
    </citation>
    <scope>NUCLEOTIDE SEQUENCE [LARGE SCALE GENOMIC DNA]</scope>
    <source>
        <strain evidence="1 2">S61</strain>
    </source>
</reference>
<protein>
    <submittedName>
        <fullName evidence="1">Uncharacterized protein</fullName>
    </submittedName>
</protein>
<organism evidence="1 2">
    <name type="scientific">Rosenbergiella gaditana</name>
    <dbReference type="NCBI Taxonomy" id="2726987"/>
    <lineage>
        <taxon>Bacteria</taxon>
        <taxon>Pseudomonadati</taxon>
        <taxon>Pseudomonadota</taxon>
        <taxon>Gammaproteobacteria</taxon>
        <taxon>Enterobacterales</taxon>
        <taxon>Erwiniaceae</taxon>
        <taxon>Rosenbergiella</taxon>
    </lineage>
</organism>
<dbReference type="RefSeq" id="WP_048913369.1">
    <property type="nucleotide sequence ID" value="NZ_JABBFR010000023.1"/>
</dbReference>
<name>A0ABS5T1N3_9GAMM</name>
<gene>
    <name evidence="1" type="ORF">HH682_13575</name>
</gene>
<evidence type="ECO:0000313" key="1">
    <source>
        <dbReference type="EMBL" id="MBT0725430.1"/>
    </source>
</evidence>
<accession>A0ABS5T1N3</accession>
<comment type="caution">
    <text evidence="1">The sequence shown here is derived from an EMBL/GenBank/DDBJ whole genome shotgun (WGS) entry which is preliminary data.</text>
</comment>
<evidence type="ECO:0000313" key="2">
    <source>
        <dbReference type="Proteomes" id="UP000790096"/>
    </source>
</evidence>
<keyword evidence="2" id="KW-1185">Reference proteome</keyword>
<dbReference type="Proteomes" id="UP000790096">
    <property type="component" value="Unassembled WGS sequence"/>
</dbReference>
<sequence length="61" mass="6723">MSHLERMARNAEINRKPVTVSVGLLKMALEEIKMQRVTGDTFLTKAAIATLEDALEKAGHS</sequence>
<proteinExistence type="predicted"/>
<dbReference type="EMBL" id="JABBFR010000023">
    <property type="protein sequence ID" value="MBT0725430.1"/>
    <property type="molecule type" value="Genomic_DNA"/>
</dbReference>